<accession>A0ABW5WK34</accession>
<keyword evidence="1 2" id="KW-0732">Signal</keyword>
<feature type="domain" description="Secretion system C-terminal sorting" evidence="4">
    <location>
        <begin position="613"/>
        <end position="681"/>
    </location>
</feature>
<feature type="chain" id="PRO_5047266780" evidence="2">
    <location>
        <begin position="20"/>
        <end position="683"/>
    </location>
</feature>
<dbReference type="Proteomes" id="UP001597533">
    <property type="component" value="Unassembled WGS sequence"/>
</dbReference>
<dbReference type="RefSeq" id="WP_183485467.1">
    <property type="nucleotide sequence ID" value="NZ_JBHUOV010000001.1"/>
</dbReference>
<protein>
    <submittedName>
        <fullName evidence="5">FG-GAP-like repeat-containing protein</fullName>
    </submittedName>
</protein>
<sequence>MKKITFLILLVFCALNLNAQDTCNNALAVSVGLHTVNAVDGSEIPLPVCSTNGEGATAGKWYAFTPDEDSYVTVSTDLDQNAGGDTRIQIYDGDCSSLSCVAGDDDSGIVEPEGGGSSYLSIAGFSATAGTTYYIAFDNKWNSGGFDFQITLSEPPPPTPFSFSAQTLGTSGSTMAIVDMNGDFIDDVVSISASNVNLQLQTSSGFTEMNIGTDNADWTPDWSLAAGDYNADGFNDLLYAAWGGVTFMKSNGDMTYTKETFNDYVASQRSNFVDLNNDGHLDAFVCHDVAPSVYYINDGGGDLTFYRSNQEGAPYQLATYYSGGNYGSIWVDYDNDRNTDMFIAKCGGDFPRYVNQMHRNTGGEDNIFVENAASIGLDDDNQTWSSCWGDFDNDGDMDVFVGASSGAHILKENNGEAASYTFTDITASSGVSALTATSREHVTFDFDNDGYLDIVSGSNVLRNNGDMTFTPYMGVFSGTGAFGDLNNDGFIDAYRGSSVYLNDGNDNHWIKISTVGGATEGMSNINGIGARVEVHTPTGIYIRDVRSGDGFEFMNSLNTHVGLGANDTIDNIIVYWPSGIVDNIAGPSTDQHLIIHEGQTLTVEDESLASVVIYPNPVKDIINIDTPVDLTNKIATVFDINGKKVLNKKLTDNSLDVSKLASGSYILRIESLGKSISKKFIKE</sequence>
<dbReference type="PANTHER" id="PTHR16026:SF0">
    <property type="entry name" value="CARTILAGE ACIDIC PROTEIN 1"/>
    <property type="match status" value="1"/>
</dbReference>
<evidence type="ECO:0000259" key="3">
    <source>
        <dbReference type="Pfam" id="PF07593"/>
    </source>
</evidence>
<keyword evidence="6" id="KW-1185">Reference proteome</keyword>
<gene>
    <name evidence="5" type="ORF">ACFS5M_02830</name>
</gene>
<evidence type="ECO:0000313" key="5">
    <source>
        <dbReference type="EMBL" id="MFD2822586.1"/>
    </source>
</evidence>
<proteinExistence type="predicted"/>
<comment type="caution">
    <text evidence="5">The sequence shown here is derived from an EMBL/GenBank/DDBJ whole genome shotgun (WGS) entry which is preliminary data.</text>
</comment>
<evidence type="ECO:0000256" key="1">
    <source>
        <dbReference type="ARBA" id="ARBA00022729"/>
    </source>
</evidence>
<name>A0ABW5WK34_9FLAO</name>
<dbReference type="SUPFAM" id="SSF69318">
    <property type="entry name" value="Integrin alpha N-terminal domain"/>
    <property type="match status" value="1"/>
</dbReference>
<dbReference type="PANTHER" id="PTHR16026">
    <property type="entry name" value="CARTILAGE ACIDIC PROTEIN 1"/>
    <property type="match status" value="1"/>
</dbReference>
<feature type="signal peptide" evidence="2">
    <location>
        <begin position="1"/>
        <end position="19"/>
    </location>
</feature>
<dbReference type="InterPro" id="IPR026444">
    <property type="entry name" value="Secre_tail"/>
</dbReference>
<dbReference type="Pfam" id="PF07593">
    <property type="entry name" value="UnbV_ASPIC"/>
    <property type="match status" value="1"/>
</dbReference>
<dbReference type="InterPro" id="IPR027039">
    <property type="entry name" value="Crtac1"/>
</dbReference>
<organism evidence="5 6">
    <name type="scientific">Lacinutrix iliipiscaria</name>
    <dbReference type="NCBI Taxonomy" id="1230532"/>
    <lineage>
        <taxon>Bacteria</taxon>
        <taxon>Pseudomonadati</taxon>
        <taxon>Bacteroidota</taxon>
        <taxon>Flavobacteriia</taxon>
        <taxon>Flavobacteriales</taxon>
        <taxon>Flavobacteriaceae</taxon>
        <taxon>Lacinutrix</taxon>
    </lineage>
</organism>
<dbReference type="Gene3D" id="2.130.10.130">
    <property type="entry name" value="Integrin alpha, N-terminal"/>
    <property type="match status" value="1"/>
</dbReference>
<dbReference type="Pfam" id="PF18962">
    <property type="entry name" value="Por_Secre_tail"/>
    <property type="match status" value="1"/>
</dbReference>
<feature type="domain" description="ASPIC/UnbV" evidence="3">
    <location>
        <begin position="527"/>
        <end position="593"/>
    </location>
</feature>
<dbReference type="NCBIfam" id="TIGR04183">
    <property type="entry name" value="Por_Secre_tail"/>
    <property type="match status" value="1"/>
</dbReference>
<dbReference type="EMBL" id="JBHUOV010000001">
    <property type="protein sequence ID" value="MFD2822586.1"/>
    <property type="molecule type" value="Genomic_DNA"/>
</dbReference>
<evidence type="ECO:0000313" key="6">
    <source>
        <dbReference type="Proteomes" id="UP001597533"/>
    </source>
</evidence>
<dbReference type="InterPro" id="IPR028994">
    <property type="entry name" value="Integrin_alpha_N"/>
</dbReference>
<evidence type="ECO:0000259" key="4">
    <source>
        <dbReference type="Pfam" id="PF18962"/>
    </source>
</evidence>
<dbReference type="InterPro" id="IPR013517">
    <property type="entry name" value="FG-GAP"/>
</dbReference>
<dbReference type="InterPro" id="IPR011519">
    <property type="entry name" value="UnbV_ASPIC"/>
</dbReference>
<dbReference type="Gene3D" id="2.60.120.380">
    <property type="match status" value="1"/>
</dbReference>
<evidence type="ECO:0000256" key="2">
    <source>
        <dbReference type="SAM" id="SignalP"/>
    </source>
</evidence>
<reference evidence="6" key="1">
    <citation type="journal article" date="2019" name="Int. J. Syst. Evol. Microbiol.">
        <title>The Global Catalogue of Microorganisms (GCM) 10K type strain sequencing project: providing services to taxonomists for standard genome sequencing and annotation.</title>
        <authorList>
            <consortium name="The Broad Institute Genomics Platform"/>
            <consortium name="The Broad Institute Genome Sequencing Center for Infectious Disease"/>
            <person name="Wu L."/>
            <person name="Ma J."/>
        </authorList>
    </citation>
    <scope>NUCLEOTIDE SEQUENCE [LARGE SCALE GENOMIC DNA]</scope>
    <source>
        <strain evidence="6">KCTC 32141</strain>
    </source>
</reference>
<dbReference type="Pfam" id="PF13517">
    <property type="entry name" value="FG-GAP_3"/>
    <property type="match status" value="2"/>
</dbReference>